<feature type="compositionally biased region" description="Pro residues" evidence="1">
    <location>
        <begin position="85"/>
        <end position="104"/>
    </location>
</feature>
<dbReference type="EMBL" id="NMVQ01000001">
    <property type="protein sequence ID" value="OYO25194.1"/>
    <property type="molecule type" value="Genomic_DNA"/>
</dbReference>
<name>A0A255HFI5_9ACTN</name>
<evidence type="ECO:0000313" key="3">
    <source>
        <dbReference type="EMBL" id="OYO25194.1"/>
    </source>
</evidence>
<feature type="region of interest" description="Disordered" evidence="1">
    <location>
        <begin position="1"/>
        <end position="28"/>
    </location>
</feature>
<evidence type="ECO:0000313" key="4">
    <source>
        <dbReference type="Proteomes" id="UP000216311"/>
    </source>
</evidence>
<dbReference type="OrthoDB" id="9779865at2"/>
<evidence type="ECO:0000256" key="1">
    <source>
        <dbReference type="SAM" id="MobiDB-lite"/>
    </source>
</evidence>
<dbReference type="Proteomes" id="UP000216311">
    <property type="component" value="Unassembled WGS sequence"/>
</dbReference>
<feature type="compositionally biased region" description="Low complexity" evidence="1">
    <location>
        <begin position="61"/>
        <end position="84"/>
    </location>
</feature>
<evidence type="ECO:0000259" key="2">
    <source>
        <dbReference type="Pfam" id="PF11350"/>
    </source>
</evidence>
<comment type="caution">
    <text evidence="3">The sequence shown here is derived from an EMBL/GenBank/DDBJ whole genome shotgun (WGS) entry which is preliminary data.</text>
</comment>
<dbReference type="InterPro" id="IPR022603">
    <property type="entry name" value="DUF3152"/>
</dbReference>
<keyword evidence="4" id="KW-1185">Reference proteome</keyword>
<dbReference type="SUPFAM" id="SSF55486">
    <property type="entry name" value="Metalloproteases ('zincins'), catalytic domain"/>
    <property type="match status" value="1"/>
</dbReference>
<sequence length="282" mass="29723">MRPPDSPKSTPRVAKRASSRRPPARPKQRWKPLLAAIVAIGVTSWLLVWGGAFEAGSGSQGTPQPAAEATPAATGGTPPAGAPATPGPPAPAPAPGAPTPPPVPQHGTGEVRLAAFARPAPAGQRGRSIRIRVEVEQGLALDPEAVAREAADVLQDPRSWTSRGEAHFDFVGTGPAELTLRVLTPDTTDQRCLPLKTLGEVSCQQGQGVNLNARRWVEAVPDYRGDVAGYRRYLVNHEVGHFLGHQHSECPAPGQVAPVMMQQTKGLDGCRANSWPQPGRTP</sequence>
<feature type="domain" description="DUF3152" evidence="2">
    <location>
        <begin position="102"/>
        <end position="268"/>
    </location>
</feature>
<protein>
    <recommendedName>
        <fullName evidence="2">DUF3152 domain-containing protein</fullName>
    </recommendedName>
</protein>
<dbReference type="AlphaFoldDB" id="A0A255HFI5"/>
<feature type="region of interest" description="Disordered" evidence="1">
    <location>
        <begin position="56"/>
        <end position="108"/>
    </location>
</feature>
<feature type="compositionally biased region" description="Basic residues" evidence="1">
    <location>
        <begin position="13"/>
        <end position="28"/>
    </location>
</feature>
<accession>A0A255HFI5</accession>
<dbReference type="Pfam" id="PF11350">
    <property type="entry name" value="DUF3152"/>
    <property type="match status" value="1"/>
</dbReference>
<gene>
    <name evidence="3" type="ORF">CGZ93_01700</name>
</gene>
<organism evidence="3 4">
    <name type="scientific">Enemella dayhoffiae</name>
    <dbReference type="NCBI Taxonomy" id="2016507"/>
    <lineage>
        <taxon>Bacteria</taxon>
        <taxon>Bacillati</taxon>
        <taxon>Actinomycetota</taxon>
        <taxon>Actinomycetes</taxon>
        <taxon>Propionibacteriales</taxon>
        <taxon>Propionibacteriaceae</taxon>
        <taxon>Enemella</taxon>
    </lineage>
</organism>
<proteinExistence type="predicted"/>
<reference evidence="3 4" key="1">
    <citation type="submission" date="2017-07" db="EMBL/GenBank/DDBJ databases">
        <title>Draft whole genome sequences of clinical Proprionibacteriaceae strains.</title>
        <authorList>
            <person name="Bernier A.-M."/>
            <person name="Bernard K."/>
            <person name="Domingo M.-C."/>
        </authorList>
    </citation>
    <scope>NUCLEOTIDE SEQUENCE [LARGE SCALE GENOMIC DNA]</scope>
    <source>
        <strain evidence="3 4">NML 130396</strain>
    </source>
</reference>